<evidence type="ECO:0000256" key="10">
    <source>
        <dbReference type="SAM" id="Phobius"/>
    </source>
</evidence>
<keyword evidence="5 10" id="KW-1133">Transmembrane helix</keyword>
<feature type="transmembrane region" description="Helical" evidence="10">
    <location>
        <begin position="385"/>
        <end position="403"/>
    </location>
</feature>
<name>A0A2I0WQ59_9ASPA</name>
<keyword evidence="6" id="KW-0915">Sodium</keyword>
<dbReference type="PANTHER" id="PTHR12266:SF33">
    <property type="entry name" value="CATION_CALCIUM EXCHANGER 5"/>
    <property type="match status" value="1"/>
</dbReference>
<feature type="transmembrane region" description="Helical" evidence="10">
    <location>
        <begin position="226"/>
        <end position="246"/>
    </location>
</feature>
<comment type="subcellular location">
    <subcellularLocation>
        <location evidence="1">Membrane</location>
        <topology evidence="1">Multi-pass membrane protein</topology>
    </subcellularLocation>
</comment>
<feature type="transmembrane region" description="Helical" evidence="10">
    <location>
        <begin position="438"/>
        <end position="460"/>
    </location>
</feature>
<proteinExistence type="inferred from homology"/>
<reference evidence="12 13" key="2">
    <citation type="journal article" date="2017" name="Nature">
        <title>The Apostasia genome and the evolution of orchids.</title>
        <authorList>
            <person name="Zhang G.Q."/>
            <person name="Liu K.W."/>
            <person name="Li Z."/>
            <person name="Lohaus R."/>
            <person name="Hsiao Y.Y."/>
            <person name="Niu S.C."/>
            <person name="Wang J.Y."/>
            <person name="Lin Y.C."/>
            <person name="Xu Q."/>
            <person name="Chen L.J."/>
            <person name="Yoshida K."/>
            <person name="Fujiwara S."/>
            <person name="Wang Z.W."/>
            <person name="Zhang Y.Q."/>
            <person name="Mitsuda N."/>
            <person name="Wang M."/>
            <person name="Liu G.H."/>
            <person name="Pecoraro L."/>
            <person name="Huang H.X."/>
            <person name="Xiao X.J."/>
            <person name="Lin M."/>
            <person name="Wu X.Y."/>
            <person name="Wu W.L."/>
            <person name="Chen Y.Y."/>
            <person name="Chang S.B."/>
            <person name="Sakamoto S."/>
            <person name="Ohme-Takagi M."/>
            <person name="Yagi M."/>
            <person name="Zeng S.J."/>
            <person name="Shen C.Y."/>
            <person name="Yeh C.M."/>
            <person name="Luo Y.B."/>
            <person name="Tsai W.C."/>
            <person name="Van de Peer Y."/>
            <person name="Liu Z.J."/>
        </authorList>
    </citation>
    <scope>NUCLEOTIDE SEQUENCE [LARGE SCALE GENOMIC DNA]</scope>
    <source>
        <tissue evidence="12">The whole plant</tissue>
    </source>
</reference>
<feature type="transmembrane region" description="Helical" evidence="10">
    <location>
        <begin position="415"/>
        <end position="432"/>
    </location>
</feature>
<dbReference type="InterPro" id="IPR044880">
    <property type="entry name" value="NCX_ion-bd_dom_sf"/>
</dbReference>
<feature type="domain" description="Sodium/calcium exchanger membrane region" evidence="11">
    <location>
        <begin position="416"/>
        <end position="565"/>
    </location>
</feature>
<gene>
    <name evidence="12" type="primary">CCX5</name>
    <name evidence="12" type="ORF">MA16_Dca005634</name>
</gene>
<dbReference type="Gene3D" id="1.20.1420.30">
    <property type="entry name" value="NCX, central ion-binding region"/>
    <property type="match status" value="2"/>
</dbReference>
<protein>
    <submittedName>
        <fullName evidence="12">Cation/calcium exchanger 5</fullName>
    </submittedName>
</protein>
<keyword evidence="7 10" id="KW-0472">Membrane</keyword>
<evidence type="ECO:0000256" key="8">
    <source>
        <dbReference type="ARBA" id="ARBA00023201"/>
    </source>
</evidence>
<evidence type="ECO:0000256" key="6">
    <source>
        <dbReference type="ARBA" id="ARBA00023053"/>
    </source>
</evidence>
<feature type="transmembrane region" description="Helical" evidence="10">
    <location>
        <begin position="515"/>
        <end position="542"/>
    </location>
</feature>
<dbReference type="Proteomes" id="UP000233837">
    <property type="component" value="Unassembled WGS sequence"/>
</dbReference>
<comment type="similarity">
    <text evidence="9">Belongs to the Ca(2+):cation antiporter (CaCA) (TC 2.A.19) family. Cation/calcium exchanger (CCX) subfamily.</text>
</comment>
<evidence type="ECO:0000313" key="12">
    <source>
        <dbReference type="EMBL" id="PKU77802.1"/>
    </source>
</evidence>
<dbReference type="GO" id="GO:0016020">
    <property type="term" value="C:membrane"/>
    <property type="evidence" value="ECO:0007669"/>
    <property type="project" value="UniProtKB-SubCell"/>
</dbReference>
<feature type="transmembrane region" description="Helical" evidence="10">
    <location>
        <begin position="166"/>
        <end position="190"/>
    </location>
</feature>
<keyword evidence="2" id="KW-0813">Transport</keyword>
<keyword evidence="8" id="KW-0406">Ion transport</keyword>
<evidence type="ECO:0000256" key="7">
    <source>
        <dbReference type="ARBA" id="ARBA00023136"/>
    </source>
</evidence>
<keyword evidence="4 10" id="KW-0812">Transmembrane</keyword>
<feature type="domain" description="Sodium/calcium exchanger membrane region" evidence="11">
    <location>
        <begin position="102"/>
        <end position="246"/>
    </location>
</feature>
<evidence type="ECO:0000256" key="5">
    <source>
        <dbReference type="ARBA" id="ARBA00022989"/>
    </source>
</evidence>
<dbReference type="AlphaFoldDB" id="A0A2I0WQ59"/>
<dbReference type="GO" id="GO:0015297">
    <property type="term" value="F:antiporter activity"/>
    <property type="evidence" value="ECO:0007669"/>
    <property type="project" value="UniProtKB-KW"/>
</dbReference>
<keyword evidence="13" id="KW-1185">Reference proteome</keyword>
<evidence type="ECO:0000259" key="11">
    <source>
        <dbReference type="Pfam" id="PF01699"/>
    </source>
</evidence>
<dbReference type="EMBL" id="KZ502486">
    <property type="protein sequence ID" value="PKU77802.1"/>
    <property type="molecule type" value="Genomic_DNA"/>
</dbReference>
<feature type="transmembrane region" description="Helical" evidence="10">
    <location>
        <begin position="202"/>
        <end position="220"/>
    </location>
</feature>
<reference evidence="12 13" key="1">
    <citation type="journal article" date="2016" name="Sci. Rep.">
        <title>The Dendrobium catenatum Lindl. genome sequence provides insights into polysaccharide synthase, floral development and adaptive evolution.</title>
        <authorList>
            <person name="Zhang G.Q."/>
            <person name="Xu Q."/>
            <person name="Bian C."/>
            <person name="Tsai W.C."/>
            <person name="Yeh C.M."/>
            <person name="Liu K.W."/>
            <person name="Yoshida K."/>
            <person name="Zhang L.S."/>
            <person name="Chang S.B."/>
            <person name="Chen F."/>
            <person name="Shi Y."/>
            <person name="Su Y.Y."/>
            <person name="Zhang Y.Q."/>
            <person name="Chen L.J."/>
            <person name="Yin Y."/>
            <person name="Lin M."/>
            <person name="Huang H."/>
            <person name="Deng H."/>
            <person name="Wang Z.W."/>
            <person name="Zhu S.L."/>
            <person name="Zhao X."/>
            <person name="Deng C."/>
            <person name="Niu S.C."/>
            <person name="Huang J."/>
            <person name="Wang M."/>
            <person name="Liu G.H."/>
            <person name="Yang H.J."/>
            <person name="Xiao X.J."/>
            <person name="Hsiao Y.Y."/>
            <person name="Wu W.L."/>
            <person name="Chen Y.Y."/>
            <person name="Mitsuda N."/>
            <person name="Ohme-Takagi M."/>
            <person name="Luo Y.B."/>
            <person name="Van de Peer Y."/>
            <person name="Liu Z.J."/>
        </authorList>
    </citation>
    <scope>NUCLEOTIDE SEQUENCE [LARGE SCALE GENOMIC DNA]</scope>
    <source>
        <tissue evidence="12">The whole plant</tissue>
    </source>
</reference>
<feature type="transmembrane region" description="Helical" evidence="10">
    <location>
        <begin position="12"/>
        <end position="32"/>
    </location>
</feature>
<accession>A0A2I0WQ59</accession>
<keyword evidence="8" id="KW-0739">Sodium transport</keyword>
<dbReference type="PANTHER" id="PTHR12266">
    <property type="entry name" value="NA+/CA2+ K+ INDEPENDENT EXCHANGER"/>
    <property type="match status" value="1"/>
</dbReference>
<dbReference type="InterPro" id="IPR004837">
    <property type="entry name" value="NaCa_Exmemb"/>
</dbReference>
<evidence type="ECO:0000256" key="1">
    <source>
        <dbReference type="ARBA" id="ARBA00004141"/>
    </source>
</evidence>
<feature type="transmembrane region" description="Helical" evidence="10">
    <location>
        <begin position="95"/>
        <end position="112"/>
    </location>
</feature>
<evidence type="ECO:0000256" key="4">
    <source>
        <dbReference type="ARBA" id="ARBA00022692"/>
    </source>
</evidence>
<dbReference type="GO" id="GO:0008324">
    <property type="term" value="F:monoatomic cation transmembrane transporter activity"/>
    <property type="evidence" value="ECO:0007669"/>
    <property type="project" value="TreeGrafter"/>
</dbReference>
<dbReference type="STRING" id="906689.A0A2I0WQ59"/>
<organism evidence="12 13">
    <name type="scientific">Dendrobium catenatum</name>
    <dbReference type="NCBI Taxonomy" id="906689"/>
    <lineage>
        <taxon>Eukaryota</taxon>
        <taxon>Viridiplantae</taxon>
        <taxon>Streptophyta</taxon>
        <taxon>Embryophyta</taxon>
        <taxon>Tracheophyta</taxon>
        <taxon>Spermatophyta</taxon>
        <taxon>Magnoliopsida</taxon>
        <taxon>Liliopsida</taxon>
        <taxon>Asparagales</taxon>
        <taxon>Orchidaceae</taxon>
        <taxon>Epidendroideae</taxon>
        <taxon>Malaxideae</taxon>
        <taxon>Dendrobiinae</taxon>
        <taxon>Dendrobium</taxon>
    </lineage>
</organism>
<keyword evidence="3" id="KW-0050">Antiport</keyword>
<feature type="transmembrane region" description="Helical" evidence="10">
    <location>
        <begin position="124"/>
        <end position="146"/>
    </location>
</feature>
<evidence type="ECO:0000313" key="13">
    <source>
        <dbReference type="Proteomes" id="UP000233837"/>
    </source>
</evidence>
<feature type="transmembrane region" description="Helical" evidence="10">
    <location>
        <begin position="549"/>
        <end position="571"/>
    </location>
</feature>
<evidence type="ECO:0000256" key="9">
    <source>
        <dbReference type="ARBA" id="ARBA00038187"/>
    </source>
</evidence>
<dbReference type="GO" id="GO:0006814">
    <property type="term" value="P:sodium ion transport"/>
    <property type="evidence" value="ECO:0007669"/>
    <property type="project" value="UniProtKB-KW"/>
</dbReference>
<sequence>MAPSSLKSISRPAILLFSFAALLVLLIPFFSYSSDPTHRRRLVSSSTNPTPPPCSAILRLPPDERCAFSRSHCYPSGGLVNYSSLHFCLLHSSPLLSFPSLSLLLILLFYLLARTASDHFSPAVSLISSRLLLSPSMAAVTLLALGNGAPDLFASISALHTGQARTGLAAVVSAGAFVSAFVVGAVAVLCPTSPFPLEPSPFIRDVFFYLLAASAMFYIYLSAEIFLWQAMGFVFFYIFFVGLVFWMDSNIDRREGVEHEMIKLPEWDLKEAVANREACKTNESGWGFCQLIRNILNHHVLEVFLHIESSSSKIVFTFHQIPRLWQVPATTLLKLTIPSPSGEWSRFQAAANIALCPSLLLYYFSSFITMDRRLVFIIPHYNFPLWSIVLFISICLAISHFILENEPPETERTATAIAAFVMSVVWISTLAGELLNCLSAIGTIMNLPPAILGLTVLAWGNSVGDLVADVALARAGHPATAIAGCFVGPMFNMLVGLGSALVMETANLYPEAYKLQFHVSIVVAFVFLLLSLMSSLLVVTWFRFRVPRFWGYSLMGLYFTFTALSLSMAVLSR</sequence>
<evidence type="ECO:0000256" key="2">
    <source>
        <dbReference type="ARBA" id="ARBA00022448"/>
    </source>
</evidence>
<feature type="transmembrane region" description="Helical" evidence="10">
    <location>
        <begin position="481"/>
        <end position="503"/>
    </location>
</feature>
<dbReference type="Pfam" id="PF01699">
    <property type="entry name" value="Na_Ca_ex"/>
    <property type="match status" value="2"/>
</dbReference>
<evidence type="ECO:0000256" key="3">
    <source>
        <dbReference type="ARBA" id="ARBA00022449"/>
    </source>
</evidence>
<dbReference type="InterPro" id="IPR051359">
    <property type="entry name" value="CaCA_antiporter"/>
</dbReference>